<sequence length="129" mass="14571">MNAKDYLTQGVTCALIQNDRLYQAHTSGIQPLMDWLKEESCPLSNGDVADRVVGKAAAMLFRYAGIRSLYAEVISEHALQALKNSNITVCYGKRVPYIINRRHDGMCPMESLVLHETDPQRAYEILKQK</sequence>
<dbReference type="Pfam" id="PF08973">
    <property type="entry name" value="TM1506"/>
    <property type="match status" value="1"/>
</dbReference>
<reference evidence="1 2" key="1">
    <citation type="submission" date="2019-12" db="EMBL/GenBank/DDBJ databases">
        <authorList>
            <person name="Yang R."/>
        </authorList>
    </citation>
    <scope>NUCLEOTIDE SEQUENCE [LARGE SCALE GENOMIC DNA]</scope>
    <source>
        <strain evidence="1 2">DONG20-135</strain>
    </source>
</reference>
<reference evidence="1 2" key="2">
    <citation type="submission" date="2020-01" db="EMBL/GenBank/DDBJ databases">
        <title>Clostridiaceae sp. nov. isolated from the gut of human by culturomics.</title>
        <authorList>
            <person name="Chang Y."/>
        </authorList>
    </citation>
    <scope>NUCLEOTIDE SEQUENCE [LARGE SCALE GENOMIC DNA]</scope>
    <source>
        <strain evidence="1 2">DONG20-135</strain>
    </source>
</reference>
<keyword evidence="2" id="KW-1185">Reference proteome</keyword>
<dbReference type="AlphaFoldDB" id="A0A6N8UAY4"/>
<accession>A0A6N8UAY4</accession>
<evidence type="ECO:0000313" key="2">
    <source>
        <dbReference type="Proteomes" id="UP000434036"/>
    </source>
</evidence>
<gene>
    <name evidence="1" type="ORF">GSF08_11215</name>
</gene>
<dbReference type="Gene3D" id="3.40.140.30">
    <property type="entry name" value="Hypothetical protein TM1506"/>
    <property type="match status" value="1"/>
</dbReference>
<protein>
    <submittedName>
        <fullName evidence="1">DUF1893 domain-containing protein</fullName>
    </submittedName>
</protein>
<evidence type="ECO:0000313" key="1">
    <source>
        <dbReference type="EMBL" id="MXQ74494.1"/>
    </source>
</evidence>
<dbReference type="EMBL" id="WUUQ01000008">
    <property type="protein sequence ID" value="MXQ74494.1"/>
    <property type="molecule type" value="Genomic_DNA"/>
</dbReference>
<dbReference type="SUPFAM" id="SSF53927">
    <property type="entry name" value="Cytidine deaminase-like"/>
    <property type="match status" value="1"/>
</dbReference>
<dbReference type="InterPro" id="IPR037081">
    <property type="entry name" value="Hyp_TM1506"/>
</dbReference>
<proteinExistence type="predicted"/>
<comment type="caution">
    <text evidence="1">The sequence shown here is derived from an EMBL/GenBank/DDBJ whole genome shotgun (WGS) entry which is preliminary data.</text>
</comment>
<dbReference type="Proteomes" id="UP000434036">
    <property type="component" value="Unassembled WGS sequence"/>
</dbReference>
<name>A0A6N8UAY4_9FIRM</name>
<dbReference type="GO" id="GO:0003824">
    <property type="term" value="F:catalytic activity"/>
    <property type="evidence" value="ECO:0007669"/>
    <property type="project" value="InterPro"/>
</dbReference>
<dbReference type="RefSeq" id="WP_160625879.1">
    <property type="nucleotide sequence ID" value="NZ_WUUQ01000008.1"/>
</dbReference>
<dbReference type="InterPro" id="IPR015067">
    <property type="entry name" value="DUF1893_TM1506-like"/>
</dbReference>
<dbReference type="InterPro" id="IPR016193">
    <property type="entry name" value="Cytidine_deaminase-like"/>
</dbReference>
<organism evidence="1 2">
    <name type="scientific">Copranaerobaculum intestinale</name>
    <dbReference type="NCBI Taxonomy" id="2692629"/>
    <lineage>
        <taxon>Bacteria</taxon>
        <taxon>Bacillati</taxon>
        <taxon>Bacillota</taxon>
        <taxon>Erysipelotrichia</taxon>
        <taxon>Erysipelotrichales</taxon>
        <taxon>Erysipelotrichaceae</taxon>
        <taxon>Copranaerobaculum</taxon>
    </lineage>
</organism>